<comment type="caution">
    <text evidence="3">The sequence shown here is derived from an EMBL/GenBank/DDBJ whole genome shotgun (WGS) entry which is preliminary data.</text>
</comment>
<evidence type="ECO:0000256" key="1">
    <source>
        <dbReference type="SAM" id="SignalP"/>
    </source>
</evidence>
<dbReference type="InterPro" id="IPR011033">
    <property type="entry name" value="PRC_barrel-like_sf"/>
</dbReference>
<evidence type="ECO:0000313" key="4">
    <source>
        <dbReference type="Proteomes" id="UP000027190"/>
    </source>
</evidence>
<dbReference type="AlphaFoldDB" id="A0A062U568"/>
<evidence type="ECO:0000259" key="2">
    <source>
        <dbReference type="Pfam" id="PF05239"/>
    </source>
</evidence>
<sequence>MKHYIAPIGAVAAIALLAACSGADTNVDTAGVNDTTAHTESTDMADATVDNTTMDETEMARASYVMAAGEYEASDLIGDNIIGADGEKIATVADVLIGKDGAPGQIVFRDGGILGVAGDLGTLPFSSVSVKLDAEGEPEVSAALVDESLEGVAEFKQDGLNDYSLASELIGSNAELAVADNYTRITDLIMDTEGHVKHAVVTDGVSGVASDERLVVDFGAITVVQGDSEGEVMINKTPEQMKTAPVLHDM</sequence>
<dbReference type="SUPFAM" id="SSF50346">
    <property type="entry name" value="PRC-barrel domain"/>
    <property type="match status" value="1"/>
</dbReference>
<dbReference type="PANTHER" id="PTHR36505">
    <property type="entry name" value="BLR1072 PROTEIN"/>
    <property type="match status" value="1"/>
</dbReference>
<dbReference type="InterPro" id="IPR027275">
    <property type="entry name" value="PRC-brl_dom"/>
</dbReference>
<feature type="domain" description="PRC-barrel" evidence="2">
    <location>
        <begin position="69"/>
        <end position="131"/>
    </location>
</feature>
<dbReference type="RefSeq" id="WP_034744502.1">
    <property type="nucleotide sequence ID" value="NZ_AWFG01000096.1"/>
</dbReference>
<accession>A0A062U568</accession>
<proteinExistence type="predicted"/>
<gene>
    <name evidence="3" type="ORF">HY30_10740</name>
</gene>
<keyword evidence="4" id="KW-1185">Reference proteome</keyword>
<dbReference type="Gene3D" id="2.30.30.240">
    <property type="entry name" value="PRC-barrel domain"/>
    <property type="match status" value="2"/>
</dbReference>
<dbReference type="Proteomes" id="UP000027190">
    <property type="component" value="Unassembled WGS sequence"/>
</dbReference>
<dbReference type="PROSITE" id="PS51257">
    <property type="entry name" value="PROKAR_LIPOPROTEIN"/>
    <property type="match status" value="1"/>
</dbReference>
<feature type="chain" id="PRO_5001614794" description="PRC-barrel domain-containing protein" evidence="1">
    <location>
        <begin position="24"/>
        <end position="250"/>
    </location>
</feature>
<dbReference type="eggNOG" id="COG1873">
    <property type="taxonomic scope" value="Bacteria"/>
</dbReference>
<dbReference type="OrthoDB" id="8481750at2"/>
<dbReference type="STRING" id="1280947.HY30_10740"/>
<reference evidence="3 4" key="1">
    <citation type="journal article" date="2014" name="Antonie Van Leeuwenhoek">
        <title>Hyphomonas beringensis sp. nov. and Hyphomonas chukchiensis sp. nov., isolated from surface seawater of the Bering Sea and Chukchi Sea.</title>
        <authorList>
            <person name="Li C."/>
            <person name="Lai Q."/>
            <person name="Li G."/>
            <person name="Dong C."/>
            <person name="Wang J."/>
            <person name="Liao Y."/>
            <person name="Shao Z."/>
        </authorList>
    </citation>
    <scope>NUCLEOTIDE SEQUENCE [LARGE SCALE GENOMIC DNA]</scope>
    <source>
        <strain evidence="3 4">BH-BN04-4</strain>
    </source>
</reference>
<evidence type="ECO:0000313" key="3">
    <source>
        <dbReference type="EMBL" id="KCZ53442.1"/>
    </source>
</evidence>
<name>A0A062U568_9PROT</name>
<dbReference type="EMBL" id="AWFG01000096">
    <property type="protein sequence ID" value="KCZ53442.1"/>
    <property type="molecule type" value="Genomic_DNA"/>
</dbReference>
<dbReference type="PATRIC" id="fig|1280947.3.peg.3604"/>
<dbReference type="Pfam" id="PF05239">
    <property type="entry name" value="PRC"/>
    <property type="match status" value="1"/>
</dbReference>
<keyword evidence="1" id="KW-0732">Signal</keyword>
<dbReference type="PANTHER" id="PTHR36505:SF1">
    <property type="entry name" value="BLR1072 PROTEIN"/>
    <property type="match status" value="1"/>
</dbReference>
<protein>
    <recommendedName>
        <fullName evidence="2">PRC-barrel domain-containing protein</fullName>
    </recommendedName>
</protein>
<organism evidence="3 4">
    <name type="scientific">Hyphomonas chukchiensis</name>
    <dbReference type="NCBI Taxonomy" id="1280947"/>
    <lineage>
        <taxon>Bacteria</taxon>
        <taxon>Pseudomonadati</taxon>
        <taxon>Pseudomonadota</taxon>
        <taxon>Alphaproteobacteria</taxon>
        <taxon>Hyphomonadales</taxon>
        <taxon>Hyphomonadaceae</taxon>
        <taxon>Hyphomonas</taxon>
    </lineage>
</organism>
<feature type="signal peptide" evidence="1">
    <location>
        <begin position="1"/>
        <end position="23"/>
    </location>
</feature>